<dbReference type="AlphaFoldDB" id="A0A1B2HU22"/>
<protein>
    <recommendedName>
        <fullName evidence="3">beta-N-acetylhexosaminidase</fullName>
        <ecNumber evidence="3">3.2.1.52</ecNumber>
    </recommendedName>
</protein>
<feature type="domain" description="Beta-hexosaminidase bacterial type N-terminal" evidence="8">
    <location>
        <begin position="3"/>
        <end position="130"/>
    </location>
</feature>
<dbReference type="InterPro" id="IPR015882">
    <property type="entry name" value="HEX_bac_N"/>
</dbReference>
<evidence type="ECO:0000256" key="1">
    <source>
        <dbReference type="ARBA" id="ARBA00001231"/>
    </source>
</evidence>
<evidence type="ECO:0000313" key="10">
    <source>
        <dbReference type="Proteomes" id="UP000093053"/>
    </source>
</evidence>
<evidence type="ECO:0000313" key="9">
    <source>
        <dbReference type="EMBL" id="ANZ41236.1"/>
    </source>
</evidence>
<dbReference type="EC" id="3.2.1.52" evidence="3"/>
<dbReference type="InterPro" id="IPR017853">
    <property type="entry name" value="GH"/>
</dbReference>
<keyword evidence="5" id="KW-0326">Glycosidase</keyword>
<comment type="similarity">
    <text evidence="2">Belongs to the glycosyl hydrolase 20 family.</text>
</comment>
<reference evidence="9 10" key="1">
    <citation type="submission" date="2016-07" db="EMBL/GenBank/DDBJ databases">
        <title>Complete genome sequence of the Lentzea guizhouensis DHS C013.</title>
        <authorList>
            <person name="Cao C."/>
        </authorList>
    </citation>
    <scope>NUCLEOTIDE SEQUENCE [LARGE SCALE GENOMIC DNA]</scope>
    <source>
        <strain evidence="9 10">DHS C013</strain>
    </source>
</reference>
<dbReference type="GO" id="GO:0030203">
    <property type="term" value="P:glycosaminoglycan metabolic process"/>
    <property type="evidence" value="ECO:0007669"/>
    <property type="project" value="TreeGrafter"/>
</dbReference>
<dbReference type="SUPFAM" id="SSF55545">
    <property type="entry name" value="beta-N-acetylhexosaminidase-like domain"/>
    <property type="match status" value="1"/>
</dbReference>
<evidence type="ECO:0000259" key="7">
    <source>
        <dbReference type="Pfam" id="PF00728"/>
    </source>
</evidence>
<evidence type="ECO:0000259" key="8">
    <source>
        <dbReference type="Pfam" id="PF02838"/>
    </source>
</evidence>
<proteinExistence type="inferred from homology"/>
<dbReference type="KEGG" id="led:BBK82_39975"/>
<dbReference type="InterPro" id="IPR029018">
    <property type="entry name" value="Hex-like_dom2"/>
</dbReference>
<dbReference type="PANTHER" id="PTHR22600:SF57">
    <property type="entry name" value="BETA-N-ACETYLHEXOSAMINIDASE"/>
    <property type="match status" value="1"/>
</dbReference>
<dbReference type="OrthoDB" id="9763537at2"/>
<evidence type="ECO:0000256" key="6">
    <source>
        <dbReference type="PIRSR" id="PIRSR625705-1"/>
    </source>
</evidence>
<sequence>MTPVLVPQPTRMVARGKGFPLTAETAIRPGPGAEGAARMLRSLLRPATGLPLPSTKDGRIVLTLDERMVGLGAEGYALTVTEHGVLLRAGTSAGLMHGVQTIRQLLPAQVYRSSRASGVDWVLPGVDVRDVPRLPWRGLMLDVARHFQPVHVLRRFVDLMAVHKLNVLHLHLTDDQGWRLPVPGYPLLTEVGGWRAETNGDGVPHGGSYTRTELENLVAFAADRGVRIVPEIEMPGHARAAIAAYPELGDGRVEPVWTTWGISDSAFTPDAVKFCQDVLAEVMEIFPGSHVHIGGDECPMPEDDRSRFLQQAAQFLLDNGRTPVAWEPTGDPRSVVMPWRDEDQAAEALRRGQDVVMTLHTSTYLDYPQSASPDEPPGQPGFVVTAEDVYHVPLPEGVLGAQCQLWTEHVRTREHLEQMAFPRLAALADTLWTAEPSWEGFVTRMRPHNARLAELALRPLQTREEFDSRSTPAVPRRDS</sequence>
<gene>
    <name evidence="9" type="ORF">BBK82_39975</name>
</gene>
<dbReference type="SUPFAM" id="SSF51445">
    <property type="entry name" value="(Trans)glycosidases"/>
    <property type="match status" value="1"/>
</dbReference>
<feature type="active site" description="Proton donor" evidence="6">
    <location>
        <position position="297"/>
    </location>
</feature>
<dbReference type="Proteomes" id="UP000093053">
    <property type="component" value="Chromosome"/>
</dbReference>
<dbReference type="Gene3D" id="3.20.20.80">
    <property type="entry name" value="Glycosidases"/>
    <property type="match status" value="1"/>
</dbReference>
<dbReference type="InterPro" id="IPR025705">
    <property type="entry name" value="Beta_hexosaminidase_sua/sub"/>
</dbReference>
<dbReference type="PANTHER" id="PTHR22600">
    <property type="entry name" value="BETA-HEXOSAMINIDASE"/>
    <property type="match status" value="1"/>
</dbReference>
<dbReference type="Pfam" id="PF00728">
    <property type="entry name" value="Glyco_hydro_20"/>
    <property type="match status" value="2"/>
</dbReference>
<dbReference type="RefSeq" id="WP_065919573.1">
    <property type="nucleotide sequence ID" value="NZ_CP016793.1"/>
</dbReference>
<comment type="catalytic activity">
    <reaction evidence="1">
        <text>Hydrolysis of terminal non-reducing N-acetyl-D-hexosamine residues in N-acetyl-beta-D-hexosaminides.</text>
        <dbReference type="EC" id="3.2.1.52"/>
    </reaction>
</comment>
<keyword evidence="4" id="KW-0378">Hydrolase</keyword>
<evidence type="ECO:0000256" key="4">
    <source>
        <dbReference type="ARBA" id="ARBA00022801"/>
    </source>
</evidence>
<dbReference type="GO" id="GO:0004563">
    <property type="term" value="F:beta-N-acetylhexosaminidase activity"/>
    <property type="evidence" value="ECO:0007669"/>
    <property type="project" value="UniProtKB-EC"/>
</dbReference>
<dbReference type="InterPro" id="IPR015883">
    <property type="entry name" value="Glyco_hydro_20_cat"/>
</dbReference>
<dbReference type="CDD" id="cd06563">
    <property type="entry name" value="GH20_chitobiase-like"/>
    <property type="match status" value="1"/>
</dbReference>
<organism evidence="9 10">
    <name type="scientific">Lentzea guizhouensis</name>
    <dbReference type="NCBI Taxonomy" id="1586287"/>
    <lineage>
        <taxon>Bacteria</taxon>
        <taxon>Bacillati</taxon>
        <taxon>Actinomycetota</taxon>
        <taxon>Actinomycetes</taxon>
        <taxon>Pseudonocardiales</taxon>
        <taxon>Pseudonocardiaceae</taxon>
        <taxon>Lentzea</taxon>
    </lineage>
</organism>
<evidence type="ECO:0000256" key="5">
    <source>
        <dbReference type="ARBA" id="ARBA00023295"/>
    </source>
</evidence>
<accession>A0A1B2HU22</accession>
<dbReference type="EMBL" id="CP016793">
    <property type="protein sequence ID" value="ANZ41236.1"/>
    <property type="molecule type" value="Genomic_DNA"/>
</dbReference>
<dbReference type="GO" id="GO:0016020">
    <property type="term" value="C:membrane"/>
    <property type="evidence" value="ECO:0007669"/>
    <property type="project" value="TreeGrafter"/>
</dbReference>
<feature type="domain" description="Glycoside hydrolase family 20 catalytic" evidence="7">
    <location>
        <begin position="135"/>
        <end position="299"/>
    </location>
</feature>
<dbReference type="Gene3D" id="3.30.379.10">
    <property type="entry name" value="Chitobiase/beta-hexosaminidase domain 2-like"/>
    <property type="match status" value="1"/>
</dbReference>
<evidence type="ECO:0000256" key="3">
    <source>
        <dbReference type="ARBA" id="ARBA00012663"/>
    </source>
</evidence>
<dbReference type="STRING" id="1586287.BBK82_39975"/>
<dbReference type="Pfam" id="PF02838">
    <property type="entry name" value="Glyco_hydro_20b"/>
    <property type="match status" value="1"/>
</dbReference>
<dbReference type="PRINTS" id="PR00738">
    <property type="entry name" value="GLHYDRLASE20"/>
</dbReference>
<name>A0A1B2HU22_9PSEU</name>
<keyword evidence="10" id="KW-1185">Reference proteome</keyword>
<evidence type="ECO:0000256" key="2">
    <source>
        <dbReference type="ARBA" id="ARBA00006285"/>
    </source>
</evidence>
<dbReference type="GO" id="GO:0005975">
    <property type="term" value="P:carbohydrate metabolic process"/>
    <property type="evidence" value="ECO:0007669"/>
    <property type="project" value="InterPro"/>
</dbReference>
<feature type="domain" description="Glycoside hydrolase family 20 catalytic" evidence="7">
    <location>
        <begin position="305"/>
        <end position="434"/>
    </location>
</feature>